<dbReference type="Proteomes" id="UP000011115">
    <property type="component" value="Unassembled WGS sequence"/>
</dbReference>
<proteinExistence type="predicted"/>
<dbReference type="GO" id="GO:0005524">
    <property type="term" value="F:ATP binding"/>
    <property type="evidence" value="ECO:0007669"/>
    <property type="project" value="UniProtKB-KW"/>
</dbReference>
<evidence type="ECO:0000256" key="3">
    <source>
        <dbReference type="ARBA" id="ARBA00022806"/>
    </source>
</evidence>
<keyword evidence="5" id="KW-0539">Nucleus</keyword>
<dbReference type="InterPro" id="IPR044567">
    <property type="entry name" value="CLSY/DRD1"/>
</dbReference>
<dbReference type="PANTHER" id="PTHR45821">
    <property type="entry name" value="SNF2 DOMAIN-CONTAINING PROTEIN CLASSY 2-RELATED"/>
    <property type="match status" value="1"/>
</dbReference>
<dbReference type="InParanoid" id="M1DAR5"/>
<dbReference type="InterPro" id="IPR038718">
    <property type="entry name" value="SNF2-like_sf"/>
</dbReference>
<reference evidence="7" key="2">
    <citation type="submission" date="2015-06" db="UniProtKB">
        <authorList>
            <consortium name="EnsemblPlants"/>
        </authorList>
    </citation>
    <scope>IDENTIFICATION</scope>
    <source>
        <strain evidence="7">DM1-3 516 R44</strain>
    </source>
</reference>
<dbReference type="AlphaFoldDB" id="M1DAR5"/>
<dbReference type="PaxDb" id="4113-PGSC0003DMT400085993"/>
<evidence type="ECO:0000313" key="7">
    <source>
        <dbReference type="EnsemblPlants" id="PGSC0003DMT400085993"/>
    </source>
</evidence>
<dbReference type="Gramene" id="PGSC0003DMT400085993">
    <property type="protein sequence ID" value="PGSC0003DMT400085993"/>
    <property type="gene ID" value="PGSC0003DMG400035564"/>
</dbReference>
<keyword evidence="4" id="KW-0067">ATP-binding</keyword>
<evidence type="ECO:0000256" key="5">
    <source>
        <dbReference type="ARBA" id="ARBA00023242"/>
    </source>
</evidence>
<evidence type="ECO:0000313" key="8">
    <source>
        <dbReference type="Proteomes" id="UP000011115"/>
    </source>
</evidence>
<dbReference type="InterPro" id="IPR000330">
    <property type="entry name" value="SNF2_N"/>
</dbReference>
<dbReference type="Gene3D" id="3.40.50.10810">
    <property type="entry name" value="Tandem AAA-ATPase domain"/>
    <property type="match status" value="1"/>
</dbReference>
<reference evidence="8" key="1">
    <citation type="journal article" date="2011" name="Nature">
        <title>Genome sequence and analysis of the tuber crop potato.</title>
        <authorList>
            <consortium name="The Potato Genome Sequencing Consortium"/>
        </authorList>
    </citation>
    <scope>NUCLEOTIDE SEQUENCE [LARGE SCALE GENOMIC DNA]</scope>
    <source>
        <strain evidence="8">cv. DM1-3 516 R44</strain>
    </source>
</reference>
<feature type="domain" description="SNF2 N-terminal" evidence="6">
    <location>
        <begin position="36"/>
        <end position="106"/>
    </location>
</feature>
<keyword evidence="3" id="KW-0378">Hydrolase</keyword>
<dbReference type="InterPro" id="IPR027417">
    <property type="entry name" value="P-loop_NTPase"/>
</dbReference>
<sequence length="168" mass="19615">MSVLRIRYVFFRILTGEDGDGYAKETREILLKFPSLLVLDEEHTARNQHRFVWNTLQKIETEKHILLSGSPFQDNIKELYNPFCVVSQKYAADLEQKRALLAVPMKRMPKHWKSLGILYHLFSINVVKKEGASKVVLLAVRWNPEVERQAIIEPTGMARKKLFMFTVQ</sequence>
<dbReference type="eggNOG" id="KOG0390">
    <property type="taxonomic scope" value="Eukaryota"/>
</dbReference>
<dbReference type="PANTHER" id="PTHR45821:SF24">
    <property type="entry name" value="HELICASE C-TERMINAL DOMAIN-CONTAINING PROTEIN"/>
    <property type="match status" value="1"/>
</dbReference>
<dbReference type="EnsemblPlants" id="PGSC0003DMT400085993">
    <property type="protein sequence ID" value="PGSC0003DMT400085993"/>
    <property type="gene ID" value="PGSC0003DMG400035564"/>
</dbReference>
<keyword evidence="2" id="KW-0547">Nucleotide-binding</keyword>
<evidence type="ECO:0000259" key="6">
    <source>
        <dbReference type="Pfam" id="PF00176"/>
    </source>
</evidence>
<dbReference type="HOGENOM" id="CLU_1589297_0_0_1"/>
<keyword evidence="3" id="KW-0347">Helicase</keyword>
<dbReference type="Pfam" id="PF00176">
    <property type="entry name" value="SNF2-rel_dom"/>
    <property type="match status" value="1"/>
</dbReference>
<evidence type="ECO:0000256" key="2">
    <source>
        <dbReference type="ARBA" id="ARBA00022741"/>
    </source>
</evidence>
<comment type="subcellular location">
    <subcellularLocation>
        <location evidence="1">Nucleus</location>
    </subcellularLocation>
</comment>
<evidence type="ECO:0000256" key="1">
    <source>
        <dbReference type="ARBA" id="ARBA00004123"/>
    </source>
</evidence>
<evidence type="ECO:0000256" key="4">
    <source>
        <dbReference type="ARBA" id="ARBA00022840"/>
    </source>
</evidence>
<dbReference type="GO" id="GO:0080188">
    <property type="term" value="P:gene silencing by siRNA-directed DNA methylation"/>
    <property type="evidence" value="ECO:0007669"/>
    <property type="project" value="InterPro"/>
</dbReference>
<dbReference type="SUPFAM" id="SSF52540">
    <property type="entry name" value="P-loop containing nucleoside triphosphate hydrolases"/>
    <property type="match status" value="1"/>
</dbReference>
<name>M1DAR5_SOLTU</name>
<dbReference type="GO" id="GO:0004386">
    <property type="term" value="F:helicase activity"/>
    <property type="evidence" value="ECO:0007669"/>
    <property type="project" value="UniProtKB-KW"/>
</dbReference>
<keyword evidence="8" id="KW-1185">Reference proteome</keyword>
<dbReference type="STRING" id="4113.M1DAR5"/>
<protein>
    <submittedName>
        <fullName evidence="7">Chromatin remodeling complex subunit</fullName>
    </submittedName>
</protein>
<organism evidence="7 8">
    <name type="scientific">Solanum tuberosum</name>
    <name type="common">Potato</name>
    <dbReference type="NCBI Taxonomy" id="4113"/>
    <lineage>
        <taxon>Eukaryota</taxon>
        <taxon>Viridiplantae</taxon>
        <taxon>Streptophyta</taxon>
        <taxon>Embryophyta</taxon>
        <taxon>Tracheophyta</taxon>
        <taxon>Spermatophyta</taxon>
        <taxon>Magnoliopsida</taxon>
        <taxon>eudicotyledons</taxon>
        <taxon>Gunneridae</taxon>
        <taxon>Pentapetalae</taxon>
        <taxon>asterids</taxon>
        <taxon>lamiids</taxon>
        <taxon>Solanales</taxon>
        <taxon>Solanaceae</taxon>
        <taxon>Solanoideae</taxon>
        <taxon>Solaneae</taxon>
        <taxon>Solanum</taxon>
    </lineage>
</organism>
<dbReference type="GO" id="GO:0005634">
    <property type="term" value="C:nucleus"/>
    <property type="evidence" value="ECO:0007669"/>
    <property type="project" value="UniProtKB-SubCell"/>
</dbReference>
<accession>M1DAR5</accession>